<keyword evidence="4" id="KW-1185">Reference proteome</keyword>
<gene>
    <name evidence="2" type="ORF">FHR04_00245</name>
    <name evidence="1" type="ORF">HNQ04_000646</name>
</gene>
<evidence type="ECO:0000313" key="4">
    <source>
        <dbReference type="Proteomes" id="UP000629870"/>
    </source>
</evidence>
<dbReference type="RefSeq" id="WP_139399761.1">
    <property type="nucleotide sequence ID" value="NZ_JACHEW010000002.1"/>
</dbReference>
<dbReference type="OrthoDB" id="54168at2"/>
<dbReference type="EMBL" id="VDMO01000001">
    <property type="protein sequence ID" value="TNM72897.1"/>
    <property type="molecule type" value="Genomic_DNA"/>
</dbReference>
<name>A0A5C4YBG9_9DEIO</name>
<evidence type="ECO:0000313" key="3">
    <source>
        <dbReference type="Proteomes" id="UP000313988"/>
    </source>
</evidence>
<proteinExistence type="predicted"/>
<evidence type="ECO:0008006" key="5">
    <source>
        <dbReference type="Google" id="ProtNLM"/>
    </source>
</evidence>
<comment type="caution">
    <text evidence="2">The sequence shown here is derived from an EMBL/GenBank/DDBJ whole genome shotgun (WGS) entry which is preliminary data.</text>
</comment>
<dbReference type="Proteomes" id="UP000629870">
    <property type="component" value="Unassembled WGS sequence"/>
</dbReference>
<dbReference type="Proteomes" id="UP000313988">
    <property type="component" value="Unassembled WGS sequence"/>
</dbReference>
<evidence type="ECO:0000313" key="2">
    <source>
        <dbReference type="EMBL" id="TNM72897.1"/>
    </source>
</evidence>
<dbReference type="AlphaFoldDB" id="A0A5C4YBG9"/>
<protein>
    <recommendedName>
        <fullName evidence="5">SARP family transcriptional regulator</fullName>
    </recommendedName>
</protein>
<evidence type="ECO:0000313" key="1">
    <source>
        <dbReference type="EMBL" id="MBB6015417.1"/>
    </source>
</evidence>
<organism evidence="2 3">
    <name type="scientific">Deinococcus radiopugnans ATCC 19172</name>
    <dbReference type="NCBI Taxonomy" id="585398"/>
    <lineage>
        <taxon>Bacteria</taxon>
        <taxon>Thermotogati</taxon>
        <taxon>Deinococcota</taxon>
        <taxon>Deinococci</taxon>
        <taxon>Deinococcales</taxon>
        <taxon>Deinococcaceae</taxon>
        <taxon>Deinococcus</taxon>
    </lineage>
</organism>
<accession>A0A5C4YBG9</accession>
<reference evidence="2 3" key="1">
    <citation type="submission" date="2019-06" db="EMBL/GenBank/DDBJ databases">
        <title>Genome sequence of Deinococcus radiopugnans ATCC 19172.</title>
        <authorList>
            <person name="Maclea K.S."/>
            <person name="Maynard C.R."/>
        </authorList>
    </citation>
    <scope>NUCLEOTIDE SEQUENCE [LARGE SCALE GENOMIC DNA]</scope>
    <source>
        <strain evidence="2 3">ATCC 19172</strain>
    </source>
</reference>
<sequence>MLTMHLLGHVHASRGKQPLQLSSKSVALLSYLTLEGRPYHREHLAGLLWETPDALRNLRVELTRLKSRGVDPFPARQPMLSLSCPTDLDDWLAAPHPAQERDLIGWLSHLHGPALSGLEDLGTPDFQAWVDQQRQLIHDRIEERLRLVLSRYEQQGQEACAALVRARADLLGLELGGHRPPVDEAVQTFEWPIQEEQFRRVLIQGKDGPQLVALQGFSETRRNLLRRVVQNTPWTAVQLQTTGRQSLLLAALTQHLWQLLPADQRTPLNSNHGHNPEAELIEFGQLMVTLGKPLLIAFHDLPHPAQWPDWLGPMLGFLLDLPVPLVVVVSTISAGVARALRPALGQFAGPRLHALTLPPISVQNVLHILEQQITEPNQGAATANTRRVRAAQVVQRSEGIPMYVRALLTEHDGSLNGGARLPVAVRDRLLAHLSSFSGPLREQFARLAQIYGRFDPALAGTLLGDAAPEVLRQGLLGGLLVPAGAAERLTLPQLTHRISDTEDHLTFASEVLRSALASSLPPSERHDVRASLAATLLPCRPALSLIYAARAGLPELLEAAQGALGDAPLPCQRHACTQLVGEPESLPHARHEVRTPGGYRVALEGGFLEVLRRGPPGPPPLLTLPLPGQGTGHWTLTARVDVASPAQPDASVTPFLLGVQAGAGPRLVYATGPVPDQDVDGVAQRCGGVLPLGHWFSLTGQGEPGLLELSVRAGDVALTVGALRWGNHSLRDLCRTAFLQDPRVVET</sequence>
<dbReference type="InterPro" id="IPR036388">
    <property type="entry name" value="WH-like_DNA-bd_sf"/>
</dbReference>
<reference evidence="1 4" key="2">
    <citation type="submission" date="2020-08" db="EMBL/GenBank/DDBJ databases">
        <title>Genomic Encyclopedia of Type Strains, Phase IV (KMG-IV): sequencing the most valuable type-strain genomes for metagenomic binning, comparative biology and taxonomic classification.</title>
        <authorList>
            <person name="Goeker M."/>
        </authorList>
    </citation>
    <scope>NUCLEOTIDE SEQUENCE [LARGE SCALE GENOMIC DNA]</scope>
    <source>
        <strain evidence="1 4">DSM 12027</strain>
    </source>
</reference>
<dbReference type="EMBL" id="JACHEW010000002">
    <property type="protein sequence ID" value="MBB6015417.1"/>
    <property type="molecule type" value="Genomic_DNA"/>
</dbReference>
<dbReference type="Gene3D" id="1.10.10.10">
    <property type="entry name" value="Winged helix-like DNA-binding domain superfamily/Winged helix DNA-binding domain"/>
    <property type="match status" value="1"/>
</dbReference>